<name>E3DPZ4_HALPG</name>
<evidence type="ECO:0000256" key="1">
    <source>
        <dbReference type="ARBA" id="ARBA00001282"/>
    </source>
</evidence>
<sequence>MSKIGVLIAAAGQGSRMKRKVNKQFLNILKKPIIYHTIKSFLDWERDFELNIVLAATEINYFKKNIIPLFSDFENMEFKLVAGGKSRQESVGRGLTSFSKEIDYVIIHDGARPMLKKELIEKVYQAVKKHNAVSCGVKVKDTIKVVEDSLVNQTLDRNNLRAIQTPQAFELELIKKAHKNYNGNKALDDATLVEKLGEKVYIVEGDYNNFKITTPEDLKPAEIILKEYADV</sequence>
<comment type="catalytic activity">
    <reaction evidence="1 7">
        <text>2-C-methyl-D-erythritol 4-phosphate + CTP + H(+) = 4-CDP-2-C-methyl-D-erythritol + diphosphate</text>
        <dbReference type="Rhea" id="RHEA:13429"/>
        <dbReference type="ChEBI" id="CHEBI:15378"/>
        <dbReference type="ChEBI" id="CHEBI:33019"/>
        <dbReference type="ChEBI" id="CHEBI:37563"/>
        <dbReference type="ChEBI" id="CHEBI:57823"/>
        <dbReference type="ChEBI" id="CHEBI:58262"/>
        <dbReference type="EC" id="2.7.7.60"/>
    </reaction>
</comment>
<dbReference type="InterPro" id="IPR050088">
    <property type="entry name" value="IspD/TarI_cytidylyltransf_bact"/>
</dbReference>
<dbReference type="PANTHER" id="PTHR32125">
    <property type="entry name" value="2-C-METHYL-D-ERYTHRITOL 4-PHOSPHATE CYTIDYLYLTRANSFERASE, CHLOROPLASTIC"/>
    <property type="match status" value="1"/>
</dbReference>
<dbReference type="SUPFAM" id="SSF53448">
    <property type="entry name" value="Nucleotide-diphospho-sugar transferases"/>
    <property type="match status" value="1"/>
</dbReference>
<dbReference type="eggNOG" id="COG1211">
    <property type="taxonomic scope" value="Bacteria"/>
</dbReference>
<feature type="site" description="Transition state stabilizer" evidence="7">
    <location>
        <position position="16"/>
    </location>
</feature>
<feature type="site" description="Transition state stabilizer" evidence="7">
    <location>
        <position position="23"/>
    </location>
</feature>
<dbReference type="FunFam" id="3.90.550.10:FF:000003">
    <property type="entry name" value="2-C-methyl-D-erythritol 4-phosphate cytidylyltransferase"/>
    <property type="match status" value="1"/>
</dbReference>
<dbReference type="HAMAP" id="MF_00108">
    <property type="entry name" value="IspD"/>
    <property type="match status" value="1"/>
</dbReference>
<evidence type="ECO:0000256" key="6">
    <source>
        <dbReference type="ARBA" id="ARBA00023229"/>
    </source>
</evidence>
<feature type="site" description="Positions MEP for the nucleophilic attack" evidence="7">
    <location>
        <position position="211"/>
    </location>
</feature>
<dbReference type="InterPro" id="IPR001228">
    <property type="entry name" value="IspD"/>
</dbReference>
<dbReference type="PANTHER" id="PTHR32125:SF4">
    <property type="entry name" value="2-C-METHYL-D-ERYTHRITOL 4-PHOSPHATE CYTIDYLYLTRANSFERASE, CHLOROPLASTIC"/>
    <property type="match status" value="1"/>
</dbReference>
<evidence type="ECO:0000256" key="5">
    <source>
        <dbReference type="ARBA" id="ARBA00022695"/>
    </source>
</evidence>
<organism evidence="8 9">
    <name type="scientific">Halanaerobium praevalens (strain ATCC 33744 / DSM 2228 / GSL)</name>
    <dbReference type="NCBI Taxonomy" id="572479"/>
    <lineage>
        <taxon>Bacteria</taxon>
        <taxon>Bacillati</taxon>
        <taxon>Bacillota</taxon>
        <taxon>Clostridia</taxon>
        <taxon>Halanaerobiales</taxon>
        <taxon>Halanaerobiaceae</taxon>
        <taxon>Halanaerobium</taxon>
    </lineage>
</organism>
<dbReference type="KEGG" id="hpk:Hprae_1711"/>
<evidence type="ECO:0000313" key="9">
    <source>
        <dbReference type="Proteomes" id="UP000006866"/>
    </source>
</evidence>
<keyword evidence="5 7" id="KW-0548">Nucleotidyltransferase</keyword>
<dbReference type="NCBIfam" id="TIGR00453">
    <property type="entry name" value="ispD"/>
    <property type="match status" value="1"/>
</dbReference>
<dbReference type="UniPathway" id="UPA00056">
    <property type="reaction ID" value="UER00093"/>
</dbReference>
<dbReference type="InterPro" id="IPR018294">
    <property type="entry name" value="ISPD_synthase_CS"/>
</dbReference>
<evidence type="ECO:0000313" key="8">
    <source>
        <dbReference type="EMBL" id="ADO77836.1"/>
    </source>
</evidence>
<dbReference type="Gene3D" id="3.90.550.10">
    <property type="entry name" value="Spore Coat Polysaccharide Biosynthesis Protein SpsA, Chain A"/>
    <property type="match status" value="1"/>
</dbReference>
<dbReference type="GO" id="GO:0019288">
    <property type="term" value="P:isopentenyl diphosphate biosynthetic process, methylerythritol 4-phosphate pathway"/>
    <property type="evidence" value="ECO:0007669"/>
    <property type="project" value="UniProtKB-UniRule"/>
</dbReference>
<keyword evidence="6 7" id="KW-0414">Isoprene biosynthesis</keyword>
<dbReference type="OrthoDB" id="9806837at2"/>
<evidence type="ECO:0000256" key="4">
    <source>
        <dbReference type="ARBA" id="ARBA00022679"/>
    </source>
</evidence>
<dbReference type="Proteomes" id="UP000006866">
    <property type="component" value="Chromosome"/>
</dbReference>
<evidence type="ECO:0000256" key="2">
    <source>
        <dbReference type="ARBA" id="ARBA00004787"/>
    </source>
</evidence>
<protein>
    <recommendedName>
        <fullName evidence="7">2-C-methyl-D-erythritol 4-phosphate cytidylyltransferase</fullName>
        <ecNumber evidence="7">2.7.7.60</ecNumber>
    </recommendedName>
    <alternativeName>
        <fullName evidence="7">4-diphosphocytidyl-2C-methyl-D-erythritol synthase</fullName>
    </alternativeName>
    <alternativeName>
        <fullName evidence="7">MEP cytidylyltransferase</fullName>
        <shortName evidence="7">MCT</shortName>
    </alternativeName>
</protein>
<evidence type="ECO:0000256" key="7">
    <source>
        <dbReference type="HAMAP-Rule" id="MF_00108"/>
    </source>
</evidence>
<reference evidence="8 9" key="2">
    <citation type="journal article" date="2011" name="Stand. Genomic Sci.">
        <title>Complete genome sequence of the extremely halophilic Halanaerobium praevalens type strain (GSL).</title>
        <authorList>
            <person name="Ivanova N."/>
            <person name="Sikorski J."/>
            <person name="Chertkov O."/>
            <person name="Nolan M."/>
            <person name="Lucas S."/>
            <person name="Hammon N."/>
            <person name="Deshpande S."/>
            <person name="Cheng J.F."/>
            <person name="Tapia R."/>
            <person name="Han C."/>
            <person name="Goodwin L."/>
            <person name="Pitluck S."/>
            <person name="Huntemann M."/>
            <person name="Liolios K."/>
            <person name="Pagani I."/>
            <person name="Mavromatis K."/>
            <person name="Ovchinikova G."/>
            <person name="Pati A."/>
            <person name="Chen A."/>
            <person name="Palaniappan K."/>
            <person name="Land M."/>
            <person name="Hauser L."/>
            <person name="Brambilla E.M."/>
            <person name="Kannan K.P."/>
            <person name="Rohde M."/>
            <person name="Tindall B.J."/>
            <person name="Goker M."/>
            <person name="Detter J.C."/>
            <person name="Woyke T."/>
            <person name="Bristow J."/>
            <person name="Eisen J.A."/>
            <person name="Markowitz V."/>
            <person name="Hugenholtz P."/>
            <person name="Kyrpides N.C."/>
            <person name="Klenk H.P."/>
            <person name="Lapidus A."/>
        </authorList>
    </citation>
    <scope>NUCLEOTIDE SEQUENCE [LARGE SCALE GENOMIC DNA]</scope>
    <source>
        <strain evidence="9">ATCC 33744 / DSM 2228 / GSL</strain>
    </source>
</reference>
<dbReference type="CDD" id="cd02516">
    <property type="entry name" value="CDP-ME_synthetase"/>
    <property type="match status" value="1"/>
</dbReference>
<feature type="site" description="Positions MEP for the nucleophilic attack" evidence="7">
    <location>
        <position position="157"/>
    </location>
</feature>
<keyword evidence="4 7" id="KW-0808">Transferase</keyword>
<dbReference type="STRING" id="572479.Hprae_1711"/>
<dbReference type="PATRIC" id="fig|572479.3.peg.1743"/>
<comment type="pathway">
    <text evidence="2 7">Isoprenoid biosynthesis; isopentenyl diphosphate biosynthesis via DXP pathway; isopentenyl diphosphate from 1-deoxy-D-xylulose 5-phosphate: step 2/6.</text>
</comment>
<dbReference type="AlphaFoldDB" id="E3DPZ4"/>
<keyword evidence="9" id="KW-1185">Reference proteome</keyword>
<comment type="function">
    <text evidence="7">Catalyzes the formation of 4-diphosphocytidyl-2-C-methyl-D-erythritol from CTP and 2-C-methyl-D-erythritol 4-phosphate (MEP).</text>
</comment>
<dbReference type="EMBL" id="CP002175">
    <property type="protein sequence ID" value="ADO77836.1"/>
    <property type="molecule type" value="Genomic_DNA"/>
</dbReference>
<dbReference type="InterPro" id="IPR029044">
    <property type="entry name" value="Nucleotide-diphossugar_trans"/>
</dbReference>
<proteinExistence type="inferred from homology"/>
<dbReference type="PROSITE" id="PS01295">
    <property type="entry name" value="ISPD"/>
    <property type="match status" value="1"/>
</dbReference>
<gene>
    <name evidence="7" type="primary">ispD</name>
    <name evidence="8" type="ordered locus">Hprae_1711</name>
</gene>
<dbReference type="Pfam" id="PF01128">
    <property type="entry name" value="IspD"/>
    <property type="match status" value="1"/>
</dbReference>
<dbReference type="HOGENOM" id="CLU_061281_2_2_9"/>
<dbReference type="RefSeq" id="WP_014553853.1">
    <property type="nucleotide sequence ID" value="NC_017455.1"/>
</dbReference>
<comment type="similarity">
    <text evidence="3 7">Belongs to the IspD/TarI cytidylyltransferase family. IspD subfamily.</text>
</comment>
<dbReference type="EC" id="2.7.7.60" evidence="7"/>
<accession>E3DPZ4</accession>
<dbReference type="GO" id="GO:0050518">
    <property type="term" value="F:2-C-methyl-D-erythritol 4-phosphate cytidylyltransferase activity"/>
    <property type="evidence" value="ECO:0007669"/>
    <property type="project" value="UniProtKB-UniRule"/>
</dbReference>
<reference evidence="9" key="1">
    <citation type="submission" date="2010-10" db="EMBL/GenBank/DDBJ databases">
        <title>The complete genome of Halanaerobium praevalens DSM 2228.</title>
        <authorList>
            <consortium name="US DOE Joint Genome Institute (JGI-PGF)"/>
            <person name="Lucas S."/>
            <person name="Copeland A."/>
            <person name="Lapidus A."/>
            <person name="Glavina del Rio T."/>
            <person name="Dalin E."/>
            <person name="Tice H."/>
            <person name="Bruce D."/>
            <person name="Goodwin L."/>
            <person name="Pitluck S."/>
            <person name="Kyrpides N."/>
            <person name="Mavromatis K."/>
            <person name="Ivanova N."/>
            <person name="Ovchinnikova G."/>
            <person name="Chertkov O."/>
            <person name="Detter J.C."/>
            <person name="Han C."/>
            <person name="Larimer F."/>
            <person name="Land M."/>
            <person name="Hauser L."/>
            <person name="Markowitz V."/>
            <person name="Cheng J.-F."/>
            <person name="Hugenholtz P."/>
            <person name="Woyke T."/>
            <person name="Wu D."/>
            <person name="Tindall B."/>
            <person name="Pomrenke H.G."/>
            <person name="Brambilla E."/>
            <person name="Klenk H.-P."/>
            <person name="Eisen J.A."/>
        </authorList>
    </citation>
    <scope>NUCLEOTIDE SEQUENCE [LARGE SCALE GENOMIC DNA]</scope>
    <source>
        <strain evidence="9">ATCC 33744 / DSM 2228 / GSL</strain>
    </source>
</reference>
<dbReference type="InterPro" id="IPR034683">
    <property type="entry name" value="IspD/TarI"/>
</dbReference>
<evidence type="ECO:0000256" key="3">
    <source>
        <dbReference type="ARBA" id="ARBA00009789"/>
    </source>
</evidence>